<name>A0A1H3PYK0_9BACI</name>
<keyword evidence="1" id="KW-0378">Hydrolase</keyword>
<protein>
    <submittedName>
        <fullName evidence="6">Cellulose binding domain-containing protein</fullName>
    </submittedName>
</protein>
<dbReference type="GO" id="GO:0030247">
    <property type="term" value="F:polysaccharide binding"/>
    <property type="evidence" value="ECO:0007669"/>
    <property type="project" value="UniProtKB-UniRule"/>
</dbReference>
<sequence length="559" mass="61157">MSILGSAGVRKAALKKTAFVPAIFVLVIVTVFIGSGSYSVLSEEERGCAVEYVISSQWNTGFTSEVTIRNHTDAAIEGWTLSWSHPGGQQVDSGWNAEVIQTGNEVQASNPAGHWNGTIASGESVTFGFQGTHGGQAVVPSGFVLNGSACSSDGSGTDPGEPEPGDPQPGEPEPLDPDAITGETMIGEMCPNFRELYVDRTFLDYLPGDGGGGHGGHEQTSMTDKEKAELYGFNVEAVKDKVGDGSLALDDLGTQALGHVRELAANEFPAHAICQLLPRLALLGDEAEEPTYHKSADNPWEETAGPAAATNDPDLFLQEQWPTDARTYLPPEKAERDRCHDQPVHENGEGWTFTSSISRDVLYDPDNPVLHAVREKVHPVTGEPLGGAGFTSNAPMEAEARMHVENEGFWYQVVQFKNTSPVPYHLDCGTVWWVGPSSLSFDLRNGHYNNEQRPSPGYGHPQRDIIEVVFDEEKELSVYVIRLAFHDEPYNMRTAYPNQYWSLEVGLPARLSGERYTTSAERQEVVDMMLNTLHVELETGMDRNIDLLDTLNLRNRVSN</sequence>
<dbReference type="InterPro" id="IPR018366">
    <property type="entry name" value="CBM2_CS"/>
</dbReference>
<evidence type="ECO:0000313" key="7">
    <source>
        <dbReference type="Proteomes" id="UP000198935"/>
    </source>
</evidence>
<evidence type="ECO:0000259" key="5">
    <source>
        <dbReference type="PROSITE" id="PS51173"/>
    </source>
</evidence>
<proteinExistence type="predicted"/>
<dbReference type="InterPro" id="IPR001919">
    <property type="entry name" value="CBD2"/>
</dbReference>
<accession>A0A1H3PYK0</accession>
<dbReference type="PROSITE" id="PS00561">
    <property type="entry name" value="CBM2_A"/>
    <property type="match status" value="1"/>
</dbReference>
<keyword evidence="7" id="KW-1185">Reference proteome</keyword>
<evidence type="ECO:0000256" key="4">
    <source>
        <dbReference type="SAM" id="Phobius"/>
    </source>
</evidence>
<feature type="transmembrane region" description="Helical" evidence="4">
    <location>
        <begin position="18"/>
        <end position="41"/>
    </location>
</feature>
<dbReference type="SMART" id="SM00637">
    <property type="entry name" value="CBD_II"/>
    <property type="match status" value="1"/>
</dbReference>
<gene>
    <name evidence="6" type="ORF">SAMN05421736_105247</name>
</gene>
<keyword evidence="4" id="KW-1133">Transmembrane helix</keyword>
<dbReference type="AlphaFoldDB" id="A0A1H3PYK0"/>
<feature type="region of interest" description="Disordered" evidence="3">
    <location>
        <begin position="145"/>
        <end position="182"/>
    </location>
</feature>
<keyword evidence="2" id="KW-0326">Glycosidase</keyword>
<evidence type="ECO:0000313" key="6">
    <source>
        <dbReference type="EMBL" id="SDZ05489.1"/>
    </source>
</evidence>
<dbReference type="EMBL" id="FNPI01000005">
    <property type="protein sequence ID" value="SDZ05489.1"/>
    <property type="molecule type" value="Genomic_DNA"/>
</dbReference>
<dbReference type="Proteomes" id="UP000198935">
    <property type="component" value="Unassembled WGS sequence"/>
</dbReference>
<dbReference type="PROSITE" id="PS51173">
    <property type="entry name" value="CBM2"/>
    <property type="match status" value="1"/>
</dbReference>
<dbReference type="OrthoDB" id="6372180at2"/>
<feature type="domain" description="CBM2" evidence="5">
    <location>
        <begin position="41"/>
        <end position="153"/>
    </location>
</feature>
<dbReference type="STRING" id="1503961.SAMN05421736_105247"/>
<evidence type="ECO:0000256" key="3">
    <source>
        <dbReference type="SAM" id="MobiDB-lite"/>
    </source>
</evidence>
<evidence type="ECO:0000256" key="1">
    <source>
        <dbReference type="ARBA" id="ARBA00022801"/>
    </source>
</evidence>
<reference evidence="7" key="1">
    <citation type="submission" date="2016-10" db="EMBL/GenBank/DDBJ databases">
        <authorList>
            <person name="Varghese N."/>
            <person name="Submissions S."/>
        </authorList>
    </citation>
    <scope>NUCLEOTIDE SEQUENCE [LARGE SCALE GENOMIC DNA]</scope>
    <source>
        <strain evidence="7">SP</strain>
    </source>
</reference>
<dbReference type="GO" id="GO:0004553">
    <property type="term" value="F:hydrolase activity, hydrolyzing O-glycosyl compounds"/>
    <property type="evidence" value="ECO:0007669"/>
    <property type="project" value="InterPro"/>
</dbReference>
<dbReference type="Pfam" id="PF00553">
    <property type="entry name" value="CBM_2"/>
    <property type="match status" value="1"/>
</dbReference>
<organism evidence="6 7">
    <name type="scientific">Evansella caseinilytica</name>
    <dbReference type="NCBI Taxonomy" id="1503961"/>
    <lineage>
        <taxon>Bacteria</taxon>
        <taxon>Bacillati</taxon>
        <taxon>Bacillota</taxon>
        <taxon>Bacilli</taxon>
        <taxon>Bacillales</taxon>
        <taxon>Bacillaceae</taxon>
        <taxon>Evansella</taxon>
    </lineage>
</organism>
<evidence type="ECO:0000256" key="2">
    <source>
        <dbReference type="ARBA" id="ARBA00023295"/>
    </source>
</evidence>
<keyword evidence="4" id="KW-0472">Membrane</keyword>
<dbReference type="SUPFAM" id="SSF49384">
    <property type="entry name" value="Carbohydrate-binding domain"/>
    <property type="match status" value="1"/>
</dbReference>
<dbReference type="InterPro" id="IPR012291">
    <property type="entry name" value="CBM2_carb-bd_dom_sf"/>
</dbReference>
<keyword evidence="4" id="KW-0812">Transmembrane</keyword>
<dbReference type="Gene3D" id="2.60.40.290">
    <property type="match status" value="1"/>
</dbReference>
<dbReference type="GO" id="GO:0005975">
    <property type="term" value="P:carbohydrate metabolic process"/>
    <property type="evidence" value="ECO:0007669"/>
    <property type="project" value="InterPro"/>
</dbReference>
<dbReference type="InterPro" id="IPR008965">
    <property type="entry name" value="CBM2/CBM3_carb-bd_dom_sf"/>
</dbReference>